<dbReference type="Proteomes" id="UP000028511">
    <property type="component" value="Unassembled WGS sequence"/>
</dbReference>
<dbReference type="AlphaFoldDB" id="A0A077NGY7"/>
<sequence length="52" mass="5824">MFNKKDYPVAVKGEHKNLWGTYAAIASVNMTSLIVDSTKNEEIGSPYRYTSP</sequence>
<accession>A0A077NGY7</accession>
<dbReference type="EMBL" id="CBSW010000164">
    <property type="protein sequence ID" value="CDG97095.1"/>
    <property type="molecule type" value="Genomic_DNA"/>
</dbReference>
<evidence type="ECO:0000313" key="1">
    <source>
        <dbReference type="EMBL" id="CDG97095.1"/>
    </source>
</evidence>
<dbReference type="HOGENOM" id="CLU_3086284_0_0_6"/>
<gene>
    <name evidence="1" type="ORF">XBP1_2460003</name>
</gene>
<proteinExistence type="predicted"/>
<comment type="caution">
    <text evidence="1">The sequence shown here is derived from an EMBL/GenBank/DDBJ whole genome shotgun (WGS) entry which is preliminary data.</text>
</comment>
<name>A0A077NGY7_XENBV</name>
<reference evidence="1" key="1">
    <citation type="submission" date="2013-07" db="EMBL/GenBank/DDBJ databases">
        <title>Sub-species coevolution in mutualistic symbiosis.</title>
        <authorList>
            <person name="Murfin K."/>
            <person name="Klassen J."/>
            <person name="Lee M."/>
            <person name="Forst S."/>
            <person name="Stock P."/>
            <person name="Goodrich-Blair H."/>
        </authorList>
    </citation>
    <scope>NUCLEOTIDE SEQUENCE [LARGE SCALE GENOMIC DNA]</scope>
    <source>
        <strain evidence="1">Puntauvense</strain>
    </source>
</reference>
<protein>
    <submittedName>
        <fullName evidence="1">Uncharacterized protein</fullName>
    </submittedName>
</protein>
<organism evidence="1">
    <name type="scientific">Xenorhabdus bovienii str. puntauvense</name>
    <dbReference type="NCBI Taxonomy" id="1398201"/>
    <lineage>
        <taxon>Bacteria</taxon>
        <taxon>Pseudomonadati</taxon>
        <taxon>Pseudomonadota</taxon>
        <taxon>Gammaproteobacteria</taxon>
        <taxon>Enterobacterales</taxon>
        <taxon>Morganellaceae</taxon>
        <taxon>Xenorhabdus</taxon>
    </lineage>
</organism>